<gene>
    <name evidence="5" type="ORF">KEK_05947</name>
</gene>
<organism evidence="5 6">
    <name type="scientific">Mycolicibacterium thermoresistibile (strain ATCC 19527 / DSM 44167 / CIP 105390 / JCM 6362 / NCTC 10409 / 316)</name>
    <name type="common">Mycobacterium thermoresistibile</name>
    <dbReference type="NCBI Taxonomy" id="1078020"/>
    <lineage>
        <taxon>Bacteria</taxon>
        <taxon>Bacillati</taxon>
        <taxon>Actinomycetota</taxon>
        <taxon>Actinomycetes</taxon>
        <taxon>Mycobacteriales</taxon>
        <taxon>Mycobacteriaceae</taxon>
        <taxon>Mycolicibacterium</taxon>
    </lineage>
</organism>
<dbReference type="PATRIC" id="fig|1078020.3.peg.1181"/>
<comment type="catalytic activity">
    <reaction evidence="3">
        <text>[thioredoxin]-dithiol + NADP(+) = [thioredoxin]-disulfide + NADPH + H(+)</text>
        <dbReference type="Rhea" id="RHEA:20345"/>
        <dbReference type="Rhea" id="RHEA-COMP:10698"/>
        <dbReference type="Rhea" id="RHEA-COMP:10700"/>
        <dbReference type="ChEBI" id="CHEBI:15378"/>
        <dbReference type="ChEBI" id="CHEBI:29950"/>
        <dbReference type="ChEBI" id="CHEBI:50058"/>
        <dbReference type="ChEBI" id="CHEBI:57783"/>
        <dbReference type="ChEBI" id="CHEBI:58349"/>
        <dbReference type="EC" id="1.8.1.9"/>
    </reaction>
</comment>
<dbReference type="GO" id="GO:0004791">
    <property type="term" value="F:thioredoxin-disulfide reductase (NADPH) activity"/>
    <property type="evidence" value="ECO:0007669"/>
    <property type="project" value="UniProtKB-EC"/>
</dbReference>
<evidence type="ECO:0000256" key="3">
    <source>
        <dbReference type="ARBA" id="ARBA00048132"/>
    </source>
</evidence>
<dbReference type="Gene3D" id="3.50.50.60">
    <property type="entry name" value="FAD/NAD(P)-binding domain"/>
    <property type="match status" value="2"/>
</dbReference>
<evidence type="ECO:0000313" key="5">
    <source>
        <dbReference type="EMBL" id="EHI13810.1"/>
    </source>
</evidence>
<keyword evidence="1" id="KW-0285">Flavoprotein</keyword>
<keyword evidence="6" id="KW-1185">Reference proteome</keyword>
<keyword evidence="2" id="KW-0560">Oxidoreductase</keyword>
<keyword evidence="5" id="KW-0489">Methyltransferase</keyword>
<protein>
    <submittedName>
        <fullName evidence="5">Methyltransferase</fullName>
    </submittedName>
</protein>
<dbReference type="eggNOG" id="COG0492">
    <property type="taxonomic scope" value="Bacteria"/>
</dbReference>
<accession>G7CDY1</accession>
<proteinExistence type="predicted"/>
<dbReference type="PRINTS" id="PR00469">
    <property type="entry name" value="PNDRDTASEII"/>
</dbReference>
<dbReference type="PANTHER" id="PTHR48105">
    <property type="entry name" value="THIOREDOXIN REDUCTASE 1-RELATED-RELATED"/>
    <property type="match status" value="1"/>
</dbReference>
<dbReference type="AlphaFoldDB" id="G7CDY1"/>
<evidence type="ECO:0000256" key="1">
    <source>
        <dbReference type="ARBA" id="ARBA00022630"/>
    </source>
</evidence>
<name>G7CDY1_MYCT3</name>
<comment type="caution">
    <text evidence="5">The sequence shown here is derived from an EMBL/GenBank/DDBJ whole genome shotgun (WGS) entry which is preliminary data.</text>
</comment>
<evidence type="ECO:0000313" key="6">
    <source>
        <dbReference type="Proteomes" id="UP000004915"/>
    </source>
</evidence>
<dbReference type="Pfam" id="PF07992">
    <property type="entry name" value="Pyr_redox_2"/>
    <property type="match status" value="1"/>
</dbReference>
<evidence type="ECO:0000256" key="2">
    <source>
        <dbReference type="ARBA" id="ARBA00023002"/>
    </source>
</evidence>
<reference evidence="5 6" key="1">
    <citation type="submission" date="2011-11" db="EMBL/GenBank/DDBJ databases">
        <authorList>
            <consortium name="Tuberculosis Structural Genomics Consortium"/>
            <person name="Ioerger T.R."/>
        </authorList>
    </citation>
    <scope>NUCLEOTIDE SEQUENCE [LARGE SCALE GENOMIC DNA]</scope>
    <source>
        <strain evidence="6">ATCC 19527 / DSM 44167 / CIP 105390 / JCM 6362 / NCTC 10409 / 316</strain>
    </source>
</reference>
<sequence length="318" mass="33273">MAMWDCIVIGGGAAGLSATLVLGRAKRQTLMIDAGRQSNLAARQVGGLLGQDGRAPADFYAAGRAEVASYPGVVVRHGAEVVDGERTADGHRVTLADGTSECARRLLLATGMQYRPPELPGVAELWGKTVFHCPFCDGWEMRDRPLAVLARGEKALAESLMLRGWSDDVVLLTDGPSELDGPACERLNAAGVRIDQRPVARLIGADGQLSGIEFADGDRLDRCGLLAETTLHQRSDLADRLGARSGESTPLAQHPIDVDGMGRTAAPGVFAAGDVSAQVPQVAAAMSAGLIAATSTVQSLLAEDSGLPFPPWRDDAGE</sequence>
<dbReference type="InterPro" id="IPR023753">
    <property type="entry name" value="FAD/NAD-binding_dom"/>
</dbReference>
<dbReference type="SUPFAM" id="SSF51905">
    <property type="entry name" value="FAD/NAD(P)-binding domain"/>
    <property type="match status" value="1"/>
</dbReference>
<dbReference type="Proteomes" id="UP000004915">
    <property type="component" value="Unassembled WGS sequence"/>
</dbReference>
<dbReference type="InterPro" id="IPR036188">
    <property type="entry name" value="FAD/NAD-bd_sf"/>
</dbReference>
<dbReference type="GO" id="GO:0032259">
    <property type="term" value="P:methylation"/>
    <property type="evidence" value="ECO:0007669"/>
    <property type="project" value="UniProtKB-KW"/>
</dbReference>
<dbReference type="EMBL" id="AGVE01000024">
    <property type="protein sequence ID" value="EHI13810.1"/>
    <property type="molecule type" value="Genomic_DNA"/>
</dbReference>
<dbReference type="InterPro" id="IPR050097">
    <property type="entry name" value="Ferredoxin-NADP_redctase_2"/>
</dbReference>
<dbReference type="PRINTS" id="PR00368">
    <property type="entry name" value="FADPNR"/>
</dbReference>
<dbReference type="GO" id="GO:0008168">
    <property type="term" value="F:methyltransferase activity"/>
    <property type="evidence" value="ECO:0007669"/>
    <property type="project" value="UniProtKB-KW"/>
</dbReference>
<evidence type="ECO:0000259" key="4">
    <source>
        <dbReference type="Pfam" id="PF07992"/>
    </source>
</evidence>
<feature type="domain" description="FAD/NAD(P)-binding" evidence="4">
    <location>
        <begin position="5"/>
        <end position="289"/>
    </location>
</feature>
<keyword evidence="5" id="KW-0808">Transferase</keyword>